<gene>
    <name evidence="2" type="ORF">RBATCC27255_00571</name>
</gene>
<organism evidence="2 3">
    <name type="scientific">Ruminococcus bromii</name>
    <dbReference type="NCBI Taxonomy" id="40518"/>
    <lineage>
        <taxon>Bacteria</taxon>
        <taxon>Bacillati</taxon>
        <taxon>Bacillota</taxon>
        <taxon>Clostridia</taxon>
        <taxon>Eubacteriales</taxon>
        <taxon>Oscillospiraceae</taxon>
        <taxon>Ruminococcus</taxon>
    </lineage>
</organism>
<dbReference type="AlphaFoldDB" id="A0A2N0UYX2"/>
<protein>
    <recommendedName>
        <fullName evidence="4">DUF4355 domain-containing protein</fullName>
    </recommendedName>
</protein>
<feature type="region of interest" description="Disordered" evidence="1">
    <location>
        <begin position="156"/>
        <end position="196"/>
    </location>
</feature>
<feature type="region of interest" description="Disordered" evidence="1">
    <location>
        <begin position="1"/>
        <end position="26"/>
    </location>
</feature>
<dbReference type="EMBL" id="NNSR01000030">
    <property type="protein sequence ID" value="PKD32165.1"/>
    <property type="molecule type" value="Genomic_DNA"/>
</dbReference>
<evidence type="ECO:0008006" key="4">
    <source>
        <dbReference type="Google" id="ProtNLM"/>
    </source>
</evidence>
<accession>A0A2N0UYX2</accession>
<sequence>MAEPNPTPNPNEPKPAPQETPQENAPAFDYDKLASLITGKQSVTEDTVLKSYFKEQGLSADEMKEAIGAFKKQKAENTPDFAKMQSEVESANNAKLTAEVNQSATLEAVKQGVDIATVPYVLKIADFSKAVTDGKVNAEKLTEAVKKVLDDIPALKGKPAENGTGVKKIGGDGNGTSDGTKPKANVPTKKWNRFNI</sequence>
<name>A0A2N0UYX2_9FIRM</name>
<feature type="compositionally biased region" description="Pro residues" evidence="1">
    <location>
        <begin position="1"/>
        <end position="18"/>
    </location>
</feature>
<dbReference type="Proteomes" id="UP000233425">
    <property type="component" value="Unassembled WGS sequence"/>
</dbReference>
<evidence type="ECO:0000256" key="1">
    <source>
        <dbReference type="SAM" id="MobiDB-lite"/>
    </source>
</evidence>
<reference evidence="2" key="1">
    <citation type="journal article" date="2018" name="Environ. Microbiol.">
        <title>Sporulation capability and amylosome conservation among diverse human colonic and rumen isolates of the keystone starch-degrader Ruminococcus bromii.</title>
        <authorList>
            <person name="Mukhopadhya I."/>
            <person name="Morais S."/>
            <person name="Laverde-Gomez J."/>
            <person name="Sheridan P.O."/>
            <person name="Walker A.W."/>
            <person name="Kelly W."/>
            <person name="Klieve A.V."/>
            <person name="Ouwerkerk D."/>
            <person name="Duncan S.H."/>
            <person name="Louis P."/>
            <person name="Koropatkin N."/>
            <person name="Cockburn D."/>
            <person name="Kibler R."/>
            <person name="Cooper P.J."/>
            <person name="Sandoval C."/>
            <person name="Crost E."/>
            <person name="Juge N."/>
            <person name="Bayer E.A."/>
            <person name="Flint H.J."/>
        </authorList>
    </citation>
    <scope>NUCLEOTIDE SEQUENCE [LARGE SCALE GENOMIC DNA]</scope>
    <source>
        <strain evidence="2">ATCC 27255</strain>
    </source>
</reference>
<evidence type="ECO:0000313" key="2">
    <source>
        <dbReference type="EMBL" id="PKD32165.1"/>
    </source>
</evidence>
<proteinExistence type="predicted"/>
<evidence type="ECO:0000313" key="3">
    <source>
        <dbReference type="Proteomes" id="UP000233425"/>
    </source>
</evidence>
<comment type="caution">
    <text evidence="2">The sequence shown here is derived from an EMBL/GenBank/DDBJ whole genome shotgun (WGS) entry which is preliminary data.</text>
</comment>
<keyword evidence="3" id="KW-1185">Reference proteome</keyword>
<dbReference type="RefSeq" id="WP_101028657.1">
    <property type="nucleotide sequence ID" value="NZ_CABMMZ010000030.1"/>
</dbReference>